<dbReference type="RefSeq" id="XP_025465894.1">
    <property type="nucleotide sequence ID" value="XM_025615797.1"/>
</dbReference>
<comment type="caution">
    <text evidence="1">The sequence shown here is derived from an EMBL/GenBank/DDBJ whole genome shotgun (WGS) entry which is preliminary data.</text>
</comment>
<dbReference type="OrthoDB" id="4400522at2759"/>
<accession>A0A317WA74</accession>
<name>A0A317WA74_9EURO</name>
<proteinExistence type="predicted"/>
<dbReference type="Proteomes" id="UP000246702">
    <property type="component" value="Unassembled WGS sequence"/>
</dbReference>
<gene>
    <name evidence="1" type="ORF">BO94DRAFT_587014</name>
</gene>
<keyword evidence="2" id="KW-1185">Reference proteome</keyword>
<protein>
    <submittedName>
        <fullName evidence="1">Uncharacterized protein</fullName>
    </submittedName>
</protein>
<dbReference type="GeneID" id="37117940"/>
<evidence type="ECO:0000313" key="2">
    <source>
        <dbReference type="Proteomes" id="UP000246702"/>
    </source>
</evidence>
<evidence type="ECO:0000313" key="1">
    <source>
        <dbReference type="EMBL" id="PWY83109.1"/>
    </source>
</evidence>
<organism evidence="1 2">
    <name type="scientific">Aspergillus sclerotioniger CBS 115572</name>
    <dbReference type="NCBI Taxonomy" id="1450535"/>
    <lineage>
        <taxon>Eukaryota</taxon>
        <taxon>Fungi</taxon>
        <taxon>Dikarya</taxon>
        <taxon>Ascomycota</taxon>
        <taxon>Pezizomycotina</taxon>
        <taxon>Eurotiomycetes</taxon>
        <taxon>Eurotiomycetidae</taxon>
        <taxon>Eurotiales</taxon>
        <taxon>Aspergillaceae</taxon>
        <taxon>Aspergillus</taxon>
        <taxon>Aspergillus subgen. Circumdati</taxon>
    </lineage>
</organism>
<sequence length="82" mass="9591">MWSKDEFTDPPTKKTLDNGLIVSTGYDKDDGYDFFQAIVMDHKGRKIESFHGHDYNVVYEDLVAYLENYKPPSSRNFLGKFF</sequence>
<reference evidence="1 2" key="1">
    <citation type="submission" date="2016-12" db="EMBL/GenBank/DDBJ databases">
        <title>The genomes of Aspergillus section Nigri reveals drivers in fungal speciation.</title>
        <authorList>
            <consortium name="DOE Joint Genome Institute"/>
            <person name="Vesth T.C."/>
            <person name="Nybo J."/>
            <person name="Theobald S."/>
            <person name="Brandl J."/>
            <person name="Frisvad J.C."/>
            <person name="Nielsen K.F."/>
            <person name="Lyhne E.K."/>
            <person name="Kogle M.E."/>
            <person name="Kuo A."/>
            <person name="Riley R."/>
            <person name="Clum A."/>
            <person name="Nolan M."/>
            <person name="Lipzen A."/>
            <person name="Salamov A."/>
            <person name="Henrissat B."/>
            <person name="Wiebenga A."/>
            <person name="De Vries R.P."/>
            <person name="Grigoriev I.V."/>
            <person name="Mortensen U.H."/>
            <person name="Andersen M.R."/>
            <person name="Baker S.E."/>
        </authorList>
    </citation>
    <scope>NUCLEOTIDE SEQUENCE [LARGE SCALE GENOMIC DNA]</scope>
    <source>
        <strain evidence="1 2">CBS 115572</strain>
    </source>
</reference>
<dbReference type="EMBL" id="MSFK01000019">
    <property type="protein sequence ID" value="PWY83109.1"/>
    <property type="molecule type" value="Genomic_DNA"/>
</dbReference>
<dbReference type="AlphaFoldDB" id="A0A317WA74"/>